<organism evidence="1 2">
    <name type="scientific">Moraxella equi</name>
    <dbReference type="NCBI Taxonomy" id="60442"/>
    <lineage>
        <taxon>Bacteria</taxon>
        <taxon>Pseudomonadati</taxon>
        <taxon>Pseudomonadota</taxon>
        <taxon>Gammaproteobacteria</taxon>
        <taxon>Moraxellales</taxon>
        <taxon>Moraxellaceae</taxon>
        <taxon>Moraxella</taxon>
    </lineage>
</organism>
<protein>
    <submittedName>
        <fullName evidence="1">Protein of uncharacterized function (DUF3168)</fullName>
    </submittedName>
</protein>
<proteinExistence type="predicted"/>
<gene>
    <name evidence="1" type="ORF">NCTC11012_01343</name>
</gene>
<name>A0A378QR05_9GAMM</name>
<dbReference type="AlphaFoldDB" id="A0A378QR05"/>
<evidence type="ECO:0000313" key="2">
    <source>
        <dbReference type="Proteomes" id="UP000254618"/>
    </source>
</evidence>
<dbReference type="Pfam" id="PF11367">
    <property type="entry name" value="Tail_completion_gp17"/>
    <property type="match status" value="1"/>
</dbReference>
<dbReference type="Proteomes" id="UP000254618">
    <property type="component" value="Unassembled WGS sequence"/>
</dbReference>
<accession>A0A378QR05</accession>
<reference evidence="1 2" key="1">
    <citation type="submission" date="2018-06" db="EMBL/GenBank/DDBJ databases">
        <authorList>
            <consortium name="Pathogen Informatics"/>
            <person name="Doyle S."/>
        </authorList>
    </citation>
    <scope>NUCLEOTIDE SEQUENCE [LARGE SCALE GENOMIC DNA]</scope>
    <source>
        <strain evidence="1 2">NCTC11012</strain>
    </source>
</reference>
<dbReference type="EMBL" id="UGQF01000001">
    <property type="protein sequence ID" value="STZ03111.1"/>
    <property type="molecule type" value="Genomic_DNA"/>
</dbReference>
<sequence length="145" mass="16678">MILSYSQIVCLNRLSDDGRFFIAQKKRNPMTASERIYSLLSDLVDGRCYPLFVPESEKKPPPYIVYSIISNLPDNTLDGITGHEWVRVQIDVYTKDYDETISLSADAVKRLDSITPSIYGGTTYLYDDGLYRGLIEYEFWQTLPE</sequence>
<evidence type="ECO:0000313" key="1">
    <source>
        <dbReference type="EMBL" id="STZ03111.1"/>
    </source>
</evidence>
<dbReference type="InterPro" id="IPR021508">
    <property type="entry name" value="Gp17-like"/>
</dbReference>